<protein>
    <submittedName>
        <fullName evidence="1">Unnamed protein product</fullName>
    </submittedName>
</protein>
<comment type="caution">
    <text evidence="1">The sequence shown here is derived from an EMBL/GenBank/DDBJ whole genome shotgun (WGS) entry which is preliminary data.</text>
</comment>
<dbReference type="OrthoDB" id="101386at2759"/>
<sequence length="272" mass="29670">MLLLNHSEGHFYGIQYGDTFHERHAQQEPEVRARLDRVHTMVGMPVLPLDGYDPDSVEAEAAFEEQSLLKEMGVDVYASGSQESTSSDTTLIRVQRARADAGAAVHRHVYERLIRTSDPQQRDAIDTRLATRLARANDGAFQHWVTNAGRSFGLPVLAEGVKPLTAGLDWLSENPSAFRNALAYLTLGEVILCQLAGKLRGGKHTRYIRAYTGQTTLGRYESPGGHIPPSSTASGGSHGALVHTACAAIRAQEWGGHCDEQGPDRVPCLMIC</sequence>
<reference evidence="1" key="1">
    <citation type="submission" date="2023-04" db="EMBL/GenBank/DDBJ databases">
        <title>Phytophthora fragariaefolia NBRC 109709.</title>
        <authorList>
            <person name="Ichikawa N."/>
            <person name="Sato H."/>
            <person name="Tonouchi N."/>
        </authorList>
    </citation>
    <scope>NUCLEOTIDE SEQUENCE</scope>
    <source>
        <strain evidence="1">NBRC 109709</strain>
    </source>
</reference>
<keyword evidence="2" id="KW-1185">Reference proteome</keyword>
<organism evidence="1 2">
    <name type="scientific">Phytophthora fragariaefolia</name>
    <dbReference type="NCBI Taxonomy" id="1490495"/>
    <lineage>
        <taxon>Eukaryota</taxon>
        <taxon>Sar</taxon>
        <taxon>Stramenopiles</taxon>
        <taxon>Oomycota</taxon>
        <taxon>Peronosporomycetes</taxon>
        <taxon>Peronosporales</taxon>
        <taxon>Peronosporaceae</taxon>
        <taxon>Phytophthora</taxon>
    </lineage>
</organism>
<name>A0A9W6TMD8_9STRA</name>
<dbReference type="EMBL" id="BSXT01000080">
    <property type="protein sequence ID" value="GMF16953.1"/>
    <property type="molecule type" value="Genomic_DNA"/>
</dbReference>
<evidence type="ECO:0000313" key="2">
    <source>
        <dbReference type="Proteomes" id="UP001165121"/>
    </source>
</evidence>
<dbReference type="AlphaFoldDB" id="A0A9W6TMD8"/>
<evidence type="ECO:0000313" key="1">
    <source>
        <dbReference type="EMBL" id="GMF16953.1"/>
    </source>
</evidence>
<accession>A0A9W6TMD8</accession>
<proteinExistence type="predicted"/>
<dbReference type="Proteomes" id="UP001165121">
    <property type="component" value="Unassembled WGS sequence"/>
</dbReference>
<gene>
    <name evidence="1" type="ORF">Pfra01_000101200</name>
</gene>